<name>A0ACC3BGP7_9EURO</name>
<reference evidence="1 2" key="1">
    <citation type="journal article" date="2023" name="ACS Omega">
        <title>Identification of the Neoaspergillic Acid Biosynthesis Gene Cluster by Establishing an In Vitro CRISPR-Ribonucleoprotein Genetic System in Aspergillus melleus.</title>
        <authorList>
            <person name="Yuan B."/>
            <person name="Grau M.F."/>
            <person name="Murata R.M."/>
            <person name="Torok T."/>
            <person name="Venkateswaran K."/>
            <person name="Stajich J.E."/>
            <person name="Wang C.C.C."/>
        </authorList>
    </citation>
    <scope>NUCLEOTIDE SEQUENCE [LARGE SCALE GENOMIC DNA]</scope>
    <source>
        <strain evidence="1 2">IMV 1140</strain>
    </source>
</reference>
<comment type="caution">
    <text evidence="1">The sequence shown here is derived from an EMBL/GenBank/DDBJ whole genome shotgun (WGS) entry which is preliminary data.</text>
</comment>
<gene>
    <name evidence="1" type="ORF">N8T08_003402</name>
</gene>
<proteinExistence type="predicted"/>
<protein>
    <submittedName>
        <fullName evidence="1">Uncharacterized protein</fullName>
    </submittedName>
</protein>
<accession>A0ACC3BGP7</accession>
<sequence>MPEQRERRDEPQSSGFRGALQGLAFFMVIQFLASQFFGGKQQSTGAGGKPGGVTDFSTRPARSEIENYSPIPDSIAPIWPVDSPLDMNIYVSPSVFVPTHKSQRSSTLVLSEKNFTVGNYSDTREIDTIIQVPKEVQQNGTLFAHFFLGLSGQQLDPSAKDYSTDKAVHFFRPLNQYLPKKKVKKLKNLLASSEEKEEEEEDTTPDVTTASYYHPNFTVSFIPDSGVQKYRQVHPAVRQHLQLEATGARDISGQNGWYYPIVFLNTFWQLRSHMMELNSTVDTVPLRITLNNLQNWKFSMMASVDDSAKQTARQAAYGASTPGGGDGSEFEMIKEVLLNTNIYLLGTTGVVTILHMVFETLAFKNDISHWRKKKDVVGTSVRTILANVFMQAVIFLYLMDNSENTSWMILASQGFGILLEAWKITKTVDVRLRPPPTNSFFSFLPYVVVFEDKHKLSDTEQKTKEYDEIAFRWLYIIAVPLLAAYAAYSLIYNTHKSWYSYVIETLVGSVYAYGFLMMVPSLYINYRLKSVAHMPGKALTYKFLNTFIDDLFAFTVKMPWLHRLATFRDDIIFFVWLYQGWKYKVDYKRVNEFGQGGDSDAEEEVNAKPEEPSKPEASARASGKESSKSTRKRKRSGRVQSQMSSEPDGEHQPQSLQDATRHLEAVAFVPSKQRYTDAGELGKIIASHAYESGIPSVTLERLVKVLTARSQLDQGTTTTLIKNLYPSERVPSKIVTQVVCCLGPSKTKPAPATQALLLRWLILVYDFLDEKAHLAKLYAVLFNYLDMISLRKPLCHLLSIITRRKHVKPFRIQSLMELVANSGGDEKELVTLLKTFKNYYPDVIVGDLGVSGRKALFFKHPDLEWSGHVMHLHDTNLERTQAFQPSTFQAVHRGLTKRSKLEVVIPVMQTSRVSYNHTSLEELRDVGHFVEKLDKIELPNQIISTLGDNMAQKYLYLAQPEAAVRRLDDWLKAFLVDKMESAQDGEDDENESLGYVLSLLVDYVRYTKDMPPMITSFLRTYLRFWNGADHREQIFALLEYIPMDEYETIRAEFLSRLEVAVRHASSSQNNLLDFYASLIRQWGVSLRAQPFTLEESKPLARLISHAELLALSVLEYSAAPQQPHSTGTENSKPNTLSVLELYCVLGELFSHAAQNGSIRLTIPLAPTVYSLVLTPISSVISIFSSVLAKYKSAFEASLTSKVLQTPTSTDSLYPTQLVGQFNGYIMDICNLVWRNRGFNLEDPNALGCLMPSPTTNALARYIREVNDVSKESNPEATFGYNVASASSLSHHVALCNMSTACFADIEEENSVSEDQPRLKRPVTQKALSALEKDGGIKIPWQEYRIRMLDWLDATGSVGIGNLMRSTMKALRKD</sequence>
<evidence type="ECO:0000313" key="2">
    <source>
        <dbReference type="Proteomes" id="UP001177260"/>
    </source>
</evidence>
<evidence type="ECO:0000313" key="1">
    <source>
        <dbReference type="EMBL" id="KAK1149846.1"/>
    </source>
</evidence>
<dbReference type="Proteomes" id="UP001177260">
    <property type="component" value="Unassembled WGS sequence"/>
</dbReference>
<organism evidence="1 2">
    <name type="scientific">Aspergillus melleus</name>
    <dbReference type="NCBI Taxonomy" id="138277"/>
    <lineage>
        <taxon>Eukaryota</taxon>
        <taxon>Fungi</taxon>
        <taxon>Dikarya</taxon>
        <taxon>Ascomycota</taxon>
        <taxon>Pezizomycotina</taxon>
        <taxon>Eurotiomycetes</taxon>
        <taxon>Eurotiomycetidae</taxon>
        <taxon>Eurotiales</taxon>
        <taxon>Aspergillaceae</taxon>
        <taxon>Aspergillus</taxon>
        <taxon>Aspergillus subgen. Circumdati</taxon>
    </lineage>
</organism>
<dbReference type="EMBL" id="JAOPJF010000002">
    <property type="protein sequence ID" value="KAK1149846.1"/>
    <property type="molecule type" value="Genomic_DNA"/>
</dbReference>
<keyword evidence="2" id="KW-1185">Reference proteome</keyword>